<comment type="caution">
    <text evidence="5">The sequence shown here is derived from an EMBL/GenBank/DDBJ whole genome shotgun (WGS) entry which is preliminary data.</text>
</comment>
<dbReference type="SUPFAM" id="SSF56801">
    <property type="entry name" value="Acetyl-CoA synthetase-like"/>
    <property type="match status" value="1"/>
</dbReference>
<dbReference type="InterPro" id="IPR025110">
    <property type="entry name" value="AMP-bd_C"/>
</dbReference>
<comment type="similarity">
    <text evidence="1">Belongs to the ATP-dependent AMP-binding enzyme family.</text>
</comment>
<evidence type="ECO:0000259" key="4">
    <source>
        <dbReference type="Pfam" id="PF13193"/>
    </source>
</evidence>
<evidence type="ECO:0000256" key="1">
    <source>
        <dbReference type="ARBA" id="ARBA00006432"/>
    </source>
</evidence>
<dbReference type="GO" id="GO:0031956">
    <property type="term" value="F:medium-chain fatty acid-CoA ligase activity"/>
    <property type="evidence" value="ECO:0007669"/>
    <property type="project" value="TreeGrafter"/>
</dbReference>
<feature type="domain" description="AMP-dependent synthetase/ligase" evidence="3">
    <location>
        <begin position="14"/>
        <end position="365"/>
    </location>
</feature>
<evidence type="ECO:0000313" key="5">
    <source>
        <dbReference type="EMBL" id="MBA4542763.1"/>
    </source>
</evidence>
<dbReference type="PANTHER" id="PTHR43201">
    <property type="entry name" value="ACYL-COA SYNTHETASE"/>
    <property type="match status" value="1"/>
</dbReference>
<evidence type="ECO:0000256" key="2">
    <source>
        <dbReference type="ARBA" id="ARBA00022598"/>
    </source>
</evidence>
<dbReference type="InterPro" id="IPR020845">
    <property type="entry name" value="AMP-binding_CS"/>
</dbReference>
<protein>
    <submittedName>
        <fullName evidence="5">AMP-binding protein</fullName>
    </submittedName>
</protein>
<gene>
    <name evidence="5" type="ORF">H1164_07595</name>
</gene>
<organism evidence="5 6">
    <name type="scientific">Thermoactinomyces daqus</name>
    <dbReference type="NCBI Taxonomy" id="1329516"/>
    <lineage>
        <taxon>Bacteria</taxon>
        <taxon>Bacillati</taxon>
        <taxon>Bacillota</taxon>
        <taxon>Bacilli</taxon>
        <taxon>Bacillales</taxon>
        <taxon>Thermoactinomycetaceae</taxon>
        <taxon>Thermoactinomyces</taxon>
    </lineage>
</organism>
<dbReference type="RefSeq" id="WP_033100125.1">
    <property type="nucleotide sequence ID" value="NZ_JACEIP010000009.1"/>
</dbReference>
<dbReference type="Pfam" id="PF13193">
    <property type="entry name" value="AMP-binding_C"/>
    <property type="match status" value="1"/>
</dbReference>
<evidence type="ECO:0000259" key="3">
    <source>
        <dbReference type="Pfam" id="PF00501"/>
    </source>
</evidence>
<dbReference type="PANTHER" id="PTHR43201:SF5">
    <property type="entry name" value="MEDIUM-CHAIN ACYL-COA LIGASE ACSF2, MITOCHONDRIAL"/>
    <property type="match status" value="1"/>
</dbReference>
<keyword evidence="2" id="KW-0436">Ligase</keyword>
<dbReference type="InterPro" id="IPR000873">
    <property type="entry name" value="AMP-dep_synth/lig_dom"/>
</dbReference>
<accession>A0A7W1X9S6</accession>
<dbReference type="InterPro" id="IPR045851">
    <property type="entry name" value="AMP-bd_C_sf"/>
</dbReference>
<dbReference type="EMBL" id="JACEIP010000009">
    <property type="protein sequence ID" value="MBA4542763.1"/>
    <property type="molecule type" value="Genomic_DNA"/>
</dbReference>
<keyword evidence="6" id="KW-1185">Reference proteome</keyword>
<name>A0A7W1X9S6_9BACL</name>
<dbReference type="GO" id="GO:0006631">
    <property type="term" value="P:fatty acid metabolic process"/>
    <property type="evidence" value="ECO:0007669"/>
    <property type="project" value="TreeGrafter"/>
</dbReference>
<evidence type="ECO:0000313" key="6">
    <source>
        <dbReference type="Proteomes" id="UP000530514"/>
    </source>
</evidence>
<dbReference type="PROSITE" id="PS00455">
    <property type="entry name" value="AMP_BINDING"/>
    <property type="match status" value="1"/>
</dbReference>
<dbReference type="InterPro" id="IPR042099">
    <property type="entry name" value="ANL_N_sf"/>
</dbReference>
<dbReference type="Proteomes" id="UP000530514">
    <property type="component" value="Unassembled WGS sequence"/>
</dbReference>
<dbReference type="Gene3D" id="3.40.50.12780">
    <property type="entry name" value="N-terminal domain of ligase-like"/>
    <property type="match status" value="1"/>
</dbReference>
<reference evidence="5 6" key="1">
    <citation type="submission" date="2020-07" db="EMBL/GenBank/DDBJ databases">
        <authorList>
            <person name="Feng H."/>
        </authorList>
    </citation>
    <scope>NUCLEOTIDE SEQUENCE [LARGE SCALE GENOMIC DNA]</scope>
    <source>
        <strain evidence="6">s-11</strain>
    </source>
</reference>
<feature type="domain" description="AMP-binding enzyme C-terminal" evidence="4">
    <location>
        <begin position="415"/>
        <end position="489"/>
    </location>
</feature>
<sequence>MNTLGELLRSRTYLTPNLEAVVSAGKRITYKEYASLVNRLANFLLQRNVGKGDRIAFLLSNDYPFPLIFLAAAKIGAIAVPINWRLKPAEIGWILQDSGAKLLFFDHAFQQAIAEIGNLPELEEAIRIYRDENHDSFADLLSYYPDTEPNLPVEEYDPAIIIYTSGTTGKPKGVVCSHKNIYAAGLANINTLDLRLADRFLFVTPLFHISGMMFIINAIIRGMTLILAPQFNPVQLWDLVEAEKITGMMSVPSMLTYMLETAKSCNRDTTSLRSIVCGGSLVPPHLIKGMYELGYSINQVYGATEFTGAITYWMPNMGLDKCHSVGKGLYLTEIKILDPVTGEELPPGEYGEVVVRGEQVFLGYWKNNEESQKVIHGGWYYTKDVGKLDEDGFLYIIDRLRDMIICSGEKVFPAEVESILMQLEEISDVAVVGVKHPVWGELPRAYVVLKEGALITADKILAHARKHLADYKLYDVEFIDELPKNSMGKTLKYLLRKYANQE</sequence>
<dbReference type="OrthoDB" id="9765680at2"/>
<dbReference type="Pfam" id="PF00501">
    <property type="entry name" value="AMP-binding"/>
    <property type="match status" value="1"/>
</dbReference>
<dbReference type="Gene3D" id="3.30.300.30">
    <property type="match status" value="1"/>
</dbReference>
<proteinExistence type="inferred from homology"/>
<dbReference type="AlphaFoldDB" id="A0A7W1X9S6"/>